<dbReference type="PANTHER" id="PTHR21625:SF1">
    <property type="entry name" value="DYNEIN REGULATORY COMPLEX PROTEIN 1"/>
    <property type="match status" value="1"/>
</dbReference>
<accession>A0A1B0DEF1</accession>
<dbReference type="PANTHER" id="PTHR21625">
    <property type="entry name" value="NYD-SP28 PROTEIN"/>
    <property type="match status" value="1"/>
</dbReference>
<evidence type="ECO:0000259" key="1">
    <source>
        <dbReference type="Pfam" id="PF14775"/>
    </source>
</evidence>
<feature type="domain" description="Dynein regulatory complex protein 1 C-terminal" evidence="1">
    <location>
        <begin position="271"/>
        <end position="329"/>
    </location>
</feature>
<evidence type="ECO:0000313" key="2">
    <source>
        <dbReference type="EnsemblMetazoa" id="PPAI006300-PA"/>
    </source>
</evidence>
<dbReference type="GO" id="GO:0003352">
    <property type="term" value="P:regulation of cilium movement"/>
    <property type="evidence" value="ECO:0007669"/>
    <property type="project" value="TreeGrafter"/>
</dbReference>
<keyword evidence="3" id="KW-1185">Reference proteome</keyword>
<dbReference type="InterPro" id="IPR039750">
    <property type="entry name" value="DRC1/DRC2"/>
</dbReference>
<dbReference type="VEuPathDB" id="VectorBase:PPAI006300"/>
<dbReference type="GO" id="GO:0060285">
    <property type="term" value="P:cilium-dependent cell motility"/>
    <property type="evidence" value="ECO:0007669"/>
    <property type="project" value="TreeGrafter"/>
</dbReference>
<sequence length="337" mass="38918">KKIRDTTAQSDAECGKLQSEISKLQTQVRDIEASAAMFADTSDTKYRGIWEMNYSEAVKLLNQILAIDEQLHIHQLGTEASSSSFELSTLEDLPSFRLACETIEQEKRNLVNHSCQKSSQSTSKTPDSPLLREIFEKIANQSGFLIEKKLEELIEPLEESDEKLLVKVDNIFTAVGIKNVEDLAEINQYFLQHAFCLHCSENHAEISAEDRECSSPSSHEFVLEVPDVLTILREFMEEHKSENLVEDDSENTPKMRLTLSRLLDAGEVRDFWQQFRRVFPEEKERLWQGLEYGLTEYLKVLKEREKLDGDCSQLRRQNEELRHLLHKYVEDCENSNG</sequence>
<dbReference type="GO" id="GO:0070286">
    <property type="term" value="P:axonemal dynein complex assembly"/>
    <property type="evidence" value="ECO:0007669"/>
    <property type="project" value="InterPro"/>
</dbReference>
<dbReference type="GO" id="GO:0005858">
    <property type="term" value="C:axonemal dynein complex"/>
    <property type="evidence" value="ECO:0007669"/>
    <property type="project" value="InterPro"/>
</dbReference>
<dbReference type="VEuPathDB" id="VectorBase:PPAPM1_008357"/>
<dbReference type="EnsemblMetazoa" id="PPAI006300-RA">
    <property type="protein sequence ID" value="PPAI006300-PA"/>
    <property type="gene ID" value="PPAI006300"/>
</dbReference>
<protein>
    <recommendedName>
        <fullName evidence="1">Dynein regulatory complex protein 1 C-terminal domain-containing protein</fullName>
    </recommendedName>
</protein>
<proteinExistence type="predicted"/>
<dbReference type="InterPro" id="IPR029440">
    <property type="entry name" value="DRC1_C"/>
</dbReference>
<reference evidence="2" key="1">
    <citation type="submission" date="2022-08" db="UniProtKB">
        <authorList>
            <consortium name="EnsemblMetazoa"/>
        </authorList>
    </citation>
    <scope>IDENTIFICATION</scope>
    <source>
        <strain evidence="2">Israel</strain>
    </source>
</reference>
<dbReference type="EMBL" id="AJVK01032684">
    <property type="status" value="NOT_ANNOTATED_CDS"/>
    <property type="molecule type" value="Genomic_DNA"/>
</dbReference>
<organism evidence="2 3">
    <name type="scientific">Phlebotomus papatasi</name>
    <name type="common">Sandfly</name>
    <dbReference type="NCBI Taxonomy" id="29031"/>
    <lineage>
        <taxon>Eukaryota</taxon>
        <taxon>Metazoa</taxon>
        <taxon>Ecdysozoa</taxon>
        <taxon>Arthropoda</taxon>
        <taxon>Hexapoda</taxon>
        <taxon>Insecta</taxon>
        <taxon>Pterygota</taxon>
        <taxon>Neoptera</taxon>
        <taxon>Endopterygota</taxon>
        <taxon>Diptera</taxon>
        <taxon>Nematocera</taxon>
        <taxon>Psychodoidea</taxon>
        <taxon>Psychodidae</taxon>
        <taxon>Phlebotomus</taxon>
        <taxon>Phlebotomus</taxon>
    </lineage>
</organism>
<dbReference type="AlphaFoldDB" id="A0A1B0DEF1"/>
<name>A0A1B0DEF1_PHLPP</name>
<dbReference type="Proteomes" id="UP000092462">
    <property type="component" value="Unassembled WGS sequence"/>
</dbReference>
<evidence type="ECO:0000313" key="3">
    <source>
        <dbReference type="Proteomes" id="UP000092462"/>
    </source>
</evidence>
<dbReference type="Pfam" id="PF14775">
    <property type="entry name" value="NYD-SP28_assoc"/>
    <property type="match status" value="1"/>
</dbReference>